<dbReference type="PANTHER" id="PTHR18968">
    <property type="entry name" value="THIAMINE PYROPHOSPHATE ENZYMES"/>
    <property type="match status" value="1"/>
</dbReference>
<sequence>MVAFALKDPKTRELTDGDLLAQSLKHAGVEVTFGLHGGHLDAFLMGCEFAGIRLVDTRHETVAVQAAESHAKFTKNIGVCFVTANSGFSNGLPGLATALADRSPILCITSSPPLRDAENNSPQGIIDQIVVSKPLTKFAYRMTNPEDTPRIISHAIRVAMSGAPGPVLVDFPIDVLFSPVCQQLISWGSISSPLSFAPGPHTGAVEEAARLIGSAKRPAIIIGAGGNSSQEAGEQLTKLSQACGIPIFDTTKCIMSTIPPQFELYGGPAGKLAILPMMGKQRPDLIMLLGGRTGMYLGGRSGTIIPKENCKLIHVDVDGAEIGRTLPVDLGAVSDVAQVQLTWSALSIKQLPTPFEQQPEVNPSSKRLHPYHALKHIFSAIEHGSIIILDGGEAALWAGEVLSLCSPSAVIKSTGNLGFLGNGFGYALGAAIAAPDRKVINLHGDGSAGFHFMELDTYKRFDLDIMTIVVNNYCWGMSSNGQELVYGEENSARPISSLSPLLEYDVVAKGMENASAKLEKIEDIEGVIRKMREVKGPRCINLIVDDKPIHPLTAAMVGKTNDPNLVVVPYYENVRRAHYKF</sequence>
<dbReference type="InterPro" id="IPR029035">
    <property type="entry name" value="DHS-like_NAD/FAD-binding_dom"/>
</dbReference>
<dbReference type="InterPro" id="IPR000399">
    <property type="entry name" value="TPP-bd_CS"/>
</dbReference>
<dbReference type="InterPro" id="IPR012001">
    <property type="entry name" value="Thiamin_PyroP_enz_TPP-bd_dom"/>
</dbReference>
<evidence type="ECO:0000256" key="5">
    <source>
        <dbReference type="ARBA" id="ARBA00023052"/>
    </source>
</evidence>
<evidence type="ECO:0000313" key="11">
    <source>
        <dbReference type="Proteomes" id="UP000242814"/>
    </source>
</evidence>
<dbReference type="GO" id="GO:0005948">
    <property type="term" value="C:acetolactate synthase complex"/>
    <property type="evidence" value="ECO:0007669"/>
    <property type="project" value="TreeGrafter"/>
</dbReference>
<gene>
    <name evidence="10" type="ORF">ACO22_00465</name>
</gene>
<proteinExistence type="inferred from homology"/>
<evidence type="ECO:0000256" key="6">
    <source>
        <dbReference type="RuleBase" id="RU362132"/>
    </source>
</evidence>
<dbReference type="GO" id="GO:0003984">
    <property type="term" value="F:acetolactate synthase activity"/>
    <property type="evidence" value="ECO:0007669"/>
    <property type="project" value="TreeGrafter"/>
</dbReference>
<dbReference type="InterPro" id="IPR011766">
    <property type="entry name" value="TPP_enzyme_TPP-bd"/>
</dbReference>
<dbReference type="GO" id="GO:0009097">
    <property type="term" value="P:isoleucine biosynthetic process"/>
    <property type="evidence" value="ECO:0007669"/>
    <property type="project" value="TreeGrafter"/>
</dbReference>
<feature type="domain" description="Thiamine pyrophosphate enzyme N-terminal TPP-binding" evidence="9">
    <location>
        <begin position="17"/>
        <end position="129"/>
    </location>
</feature>
<dbReference type="VEuPathDB" id="FungiDB:PADG_02019"/>
<evidence type="ECO:0000256" key="4">
    <source>
        <dbReference type="ARBA" id="ARBA00022723"/>
    </source>
</evidence>
<protein>
    <submittedName>
        <fullName evidence="10">Uncharacterized protein</fullName>
    </submittedName>
</protein>
<keyword evidence="4" id="KW-0479">Metal-binding</keyword>
<dbReference type="SUPFAM" id="SSF52467">
    <property type="entry name" value="DHS-like NAD/FAD-binding domain"/>
    <property type="match status" value="1"/>
</dbReference>
<comment type="caution">
    <text evidence="10">The sequence shown here is derived from an EMBL/GenBank/DDBJ whole genome shotgun (WGS) entry which is preliminary data.</text>
</comment>
<accession>A0A1D2JPG1</accession>
<dbReference type="GO" id="GO:0030976">
    <property type="term" value="F:thiamine pyrophosphate binding"/>
    <property type="evidence" value="ECO:0007669"/>
    <property type="project" value="InterPro"/>
</dbReference>
<dbReference type="Gene3D" id="3.40.50.970">
    <property type="match status" value="2"/>
</dbReference>
<dbReference type="Pfam" id="PF02776">
    <property type="entry name" value="TPP_enzyme_N"/>
    <property type="match status" value="1"/>
</dbReference>
<evidence type="ECO:0000259" key="8">
    <source>
        <dbReference type="Pfam" id="PF02775"/>
    </source>
</evidence>
<reference evidence="10 11" key="1">
    <citation type="submission" date="2016-06" db="EMBL/GenBank/DDBJ databases">
        <authorList>
            <person name="Kjaerup R.B."/>
            <person name="Dalgaard T.S."/>
            <person name="Juul-Madsen H.R."/>
        </authorList>
    </citation>
    <scope>NUCLEOTIDE SEQUENCE [LARGE SCALE GENOMIC DNA]</scope>
    <source>
        <strain evidence="10 11">Pb300</strain>
    </source>
</reference>
<dbReference type="SUPFAM" id="SSF52518">
    <property type="entry name" value="Thiamin diphosphate-binding fold (THDP-binding)"/>
    <property type="match status" value="2"/>
</dbReference>
<dbReference type="GO" id="GO:0050660">
    <property type="term" value="F:flavin adenine dinucleotide binding"/>
    <property type="evidence" value="ECO:0007669"/>
    <property type="project" value="TreeGrafter"/>
</dbReference>
<feature type="domain" description="Thiamine pyrophosphate enzyme TPP-binding" evidence="8">
    <location>
        <begin position="390"/>
        <end position="541"/>
    </location>
</feature>
<feature type="domain" description="Thiamine pyrophosphate enzyme central" evidence="7">
    <location>
        <begin position="205"/>
        <end position="339"/>
    </location>
</feature>
<dbReference type="GO" id="GO:0009099">
    <property type="term" value="P:L-valine biosynthetic process"/>
    <property type="evidence" value="ECO:0007669"/>
    <property type="project" value="TreeGrafter"/>
</dbReference>
<evidence type="ECO:0000256" key="1">
    <source>
        <dbReference type="ARBA" id="ARBA00001946"/>
    </source>
</evidence>
<dbReference type="PANTHER" id="PTHR18968:SF166">
    <property type="entry name" value="2-HYDROXYACYL-COA LYASE 2"/>
    <property type="match status" value="1"/>
</dbReference>
<dbReference type="Gene3D" id="3.40.50.1220">
    <property type="entry name" value="TPP-binding domain"/>
    <property type="match status" value="1"/>
</dbReference>
<comment type="similarity">
    <text evidence="3 6">Belongs to the TPP enzyme family.</text>
</comment>
<dbReference type="InterPro" id="IPR045229">
    <property type="entry name" value="TPP_enz"/>
</dbReference>
<dbReference type="CDD" id="cd02004">
    <property type="entry name" value="TPP_BZL_OCoD_HPCL"/>
    <property type="match status" value="1"/>
</dbReference>
<evidence type="ECO:0000256" key="2">
    <source>
        <dbReference type="ARBA" id="ARBA00001964"/>
    </source>
</evidence>
<evidence type="ECO:0000259" key="9">
    <source>
        <dbReference type="Pfam" id="PF02776"/>
    </source>
</evidence>
<evidence type="ECO:0000256" key="3">
    <source>
        <dbReference type="ARBA" id="ARBA00007812"/>
    </source>
</evidence>
<evidence type="ECO:0000259" key="7">
    <source>
        <dbReference type="Pfam" id="PF00205"/>
    </source>
</evidence>
<dbReference type="GO" id="GO:0000287">
    <property type="term" value="F:magnesium ion binding"/>
    <property type="evidence" value="ECO:0007669"/>
    <property type="project" value="InterPro"/>
</dbReference>
<dbReference type="Pfam" id="PF02775">
    <property type="entry name" value="TPP_enzyme_C"/>
    <property type="match status" value="1"/>
</dbReference>
<evidence type="ECO:0000313" key="10">
    <source>
        <dbReference type="EMBL" id="ODH45073.1"/>
    </source>
</evidence>
<name>A0A1D2JPG1_PARBR</name>
<dbReference type="Proteomes" id="UP000242814">
    <property type="component" value="Unassembled WGS sequence"/>
</dbReference>
<dbReference type="InterPro" id="IPR012000">
    <property type="entry name" value="Thiamin_PyroP_enz_cen_dom"/>
</dbReference>
<dbReference type="PROSITE" id="PS00187">
    <property type="entry name" value="TPP_ENZYMES"/>
    <property type="match status" value="1"/>
</dbReference>
<comment type="cofactor">
    <cofactor evidence="1">
        <name>Mg(2+)</name>
        <dbReference type="ChEBI" id="CHEBI:18420"/>
    </cofactor>
</comment>
<dbReference type="AlphaFoldDB" id="A0A1D2JPG1"/>
<dbReference type="InterPro" id="IPR029061">
    <property type="entry name" value="THDP-binding"/>
</dbReference>
<keyword evidence="5 6" id="KW-0786">Thiamine pyrophosphate</keyword>
<dbReference type="CDD" id="cd07035">
    <property type="entry name" value="TPP_PYR_POX_like"/>
    <property type="match status" value="1"/>
</dbReference>
<dbReference type="EMBL" id="LZYO01000008">
    <property type="protein sequence ID" value="ODH45073.1"/>
    <property type="molecule type" value="Genomic_DNA"/>
</dbReference>
<dbReference type="Pfam" id="PF00205">
    <property type="entry name" value="TPP_enzyme_M"/>
    <property type="match status" value="1"/>
</dbReference>
<comment type="cofactor">
    <cofactor evidence="2">
        <name>thiamine diphosphate</name>
        <dbReference type="ChEBI" id="CHEBI:58937"/>
    </cofactor>
</comment>
<dbReference type="VEuPathDB" id="FungiDB:PABG_03451"/>
<organism evidence="10 11">
    <name type="scientific">Paracoccidioides brasiliensis</name>
    <dbReference type="NCBI Taxonomy" id="121759"/>
    <lineage>
        <taxon>Eukaryota</taxon>
        <taxon>Fungi</taxon>
        <taxon>Dikarya</taxon>
        <taxon>Ascomycota</taxon>
        <taxon>Pezizomycotina</taxon>
        <taxon>Eurotiomycetes</taxon>
        <taxon>Eurotiomycetidae</taxon>
        <taxon>Onygenales</taxon>
        <taxon>Ajellomycetaceae</taxon>
        <taxon>Paracoccidioides</taxon>
    </lineage>
</organism>